<reference evidence="1 2" key="1">
    <citation type="submission" date="2021-10" db="EMBL/GenBank/DDBJ databases">
        <authorList>
            <person name="Koch H."/>
        </authorList>
    </citation>
    <scope>NUCLEOTIDE SEQUENCE [LARGE SCALE GENOMIC DNA]</scope>
    <source>
        <strain evidence="1">6680</strain>
    </source>
</reference>
<sequence>MSASNSRAFVLDYDAGGTQLLCLSDSSLGLRLLAYPSKAMPGKRQVSFFHVGHPQQMVERIATKASDAYYQPPSRWPSSLFFLQE</sequence>
<evidence type="ECO:0000313" key="1">
    <source>
        <dbReference type="EMBL" id="CAG9933612.1"/>
    </source>
</evidence>
<name>A0ABN8ANJ9_9PROT</name>
<proteinExistence type="predicted"/>
<keyword evidence="2" id="KW-1185">Reference proteome</keyword>
<organism evidence="1 2">
    <name type="scientific">Candidatus Nitrotoga arctica</name>
    <dbReference type="NCBI Taxonomy" id="453162"/>
    <lineage>
        <taxon>Bacteria</taxon>
        <taxon>Pseudomonadati</taxon>
        <taxon>Pseudomonadota</taxon>
        <taxon>Betaproteobacteria</taxon>
        <taxon>Nitrosomonadales</taxon>
        <taxon>Gallionellaceae</taxon>
        <taxon>Candidatus Nitrotoga</taxon>
    </lineage>
</organism>
<gene>
    <name evidence="1" type="ORF">NTG6680_2363</name>
</gene>
<protein>
    <submittedName>
        <fullName evidence="1">Uncharacterized protein</fullName>
    </submittedName>
</protein>
<evidence type="ECO:0000313" key="2">
    <source>
        <dbReference type="Proteomes" id="UP000839052"/>
    </source>
</evidence>
<dbReference type="Proteomes" id="UP000839052">
    <property type="component" value="Chromosome"/>
</dbReference>
<dbReference type="EMBL" id="OU912926">
    <property type="protein sequence ID" value="CAG9933612.1"/>
    <property type="molecule type" value="Genomic_DNA"/>
</dbReference>
<accession>A0ABN8ANJ9</accession>